<proteinExistence type="predicted"/>
<evidence type="ECO:0000313" key="3">
    <source>
        <dbReference type="Proteomes" id="UP000005237"/>
    </source>
</evidence>
<dbReference type="GO" id="GO:0005634">
    <property type="term" value="C:nucleus"/>
    <property type="evidence" value="ECO:0007669"/>
    <property type="project" value="TreeGrafter"/>
</dbReference>
<accession>A0A8R1HPJ2</accession>
<dbReference type="PANTHER" id="PTHR15967">
    <property type="entry name" value="E2F-ASSOCIATED PHOSPHOPROTEIN"/>
    <property type="match status" value="1"/>
</dbReference>
<reference evidence="3" key="1">
    <citation type="submission" date="2010-08" db="EMBL/GenBank/DDBJ databases">
        <authorList>
            <consortium name="Caenorhabditis japonica Sequencing Consortium"/>
            <person name="Wilson R.K."/>
        </authorList>
    </citation>
    <scope>NUCLEOTIDE SEQUENCE [LARGE SCALE GENOMIC DNA]</scope>
    <source>
        <strain evidence="3">DF5081</strain>
    </source>
</reference>
<feature type="region of interest" description="Disordered" evidence="1">
    <location>
        <begin position="1"/>
        <end position="36"/>
    </location>
</feature>
<dbReference type="InterPro" id="IPR019370">
    <property type="entry name" value="E2F-assoc_phosphoprotein"/>
</dbReference>
<evidence type="ECO:0000256" key="1">
    <source>
        <dbReference type="SAM" id="MobiDB-lite"/>
    </source>
</evidence>
<feature type="compositionally biased region" description="Basic and acidic residues" evidence="1">
    <location>
        <begin position="1"/>
        <end position="17"/>
    </location>
</feature>
<dbReference type="Proteomes" id="UP000005237">
    <property type="component" value="Unassembled WGS sequence"/>
</dbReference>
<sequence>MSRMHGRVDERLSETRDLQNPVQGDGPVLPDDSDLYTPVKCASCATLVAMMDSDEVYHFFNVLAGYS</sequence>
<keyword evidence="3" id="KW-1185">Reference proteome</keyword>
<dbReference type="AlphaFoldDB" id="A0A8R1HPJ2"/>
<protein>
    <submittedName>
        <fullName evidence="2">Uncharacterized protein</fullName>
    </submittedName>
</protein>
<name>A0A8R1HPJ2_CAEJA</name>
<dbReference type="PANTHER" id="PTHR15967:SF0">
    <property type="entry name" value="E2F-ASSOCIATED PHOSPHOPROTEIN"/>
    <property type="match status" value="1"/>
</dbReference>
<dbReference type="EnsemblMetazoa" id="CJA06351a.1">
    <property type="protein sequence ID" value="CJA06351a.1"/>
    <property type="gene ID" value="WBGene00125555"/>
</dbReference>
<dbReference type="Pfam" id="PF10238">
    <property type="entry name" value="Eapp_C"/>
    <property type="match status" value="1"/>
</dbReference>
<evidence type="ECO:0000313" key="2">
    <source>
        <dbReference type="EnsemblMetazoa" id="CJA06351a.1"/>
    </source>
</evidence>
<organism evidence="2 3">
    <name type="scientific">Caenorhabditis japonica</name>
    <dbReference type="NCBI Taxonomy" id="281687"/>
    <lineage>
        <taxon>Eukaryota</taxon>
        <taxon>Metazoa</taxon>
        <taxon>Ecdysozoa</taxon>
        <taxon>Nematoda</taxon>
        <taxon>Chromadorea</taxon>
        <taxon>Rhabditida</taxon>
        <taxon>Rhabditina</taxon>
        <taxon>Rhabditomorpha</taxon>
        <taxon>Rhabditoidea</taxon>
        <taxon>Rhabditidae</taxon>
        <taxon>Peloderinae</taxon>
        <taxon>Caenorhabditis</taxon>
    </lineage>
</organism>
<reference evidence="2" key="2">
    <citation type="submission" date="2022-06" db="UniProtKB">
        <authorList>
            <consortium name="EnsemblMetazoa"/>
        </authorList>
    </citation>
    <scope>IDENTIFICATION</scope>
    <source>
        <strain evidence="2">DF5081</strain>
    </source>
</reference>